<evidence type="ECO:0000313" key="2">
    <source>
        <dbReference type="EMBL" id="EKB48134.1"/>
    </source>
</evidence>
<dbReference type="Gene3D" id="3.30.460.10">
    <property type="entry name" value="Beta Polymerase, domain 2"/>
    <property type="match status" value="1"/>
</dbReference>
<reference evidence="2 3" key="1">
    <citation type="journal article" date="2012" name="J. Bacteriol.">
        <title>Draft Genome Sequence of Cecembia lonarensis Strain LW9T, Isolated from Lonar Lake, a Haloalkaline Lake in India.</title>
        <authorList>
            <person name="Shivaji S."/>
            <person name="Ara S."/>
            <person name="Singh A."/>
            <person name="Pinnaka A.K."/>
        </authorList>
    </citation>
    <scope>NUCLEOTIDE SEQUENCE [LARGE SCALE GENOMIC DNA]</scope>
    <source>
        <strain evidence="2 3">LW9</strain>
    </source>
</reference>
<dbReference type="InterPro" id="IPR043519">
    <property type="entry name" value="NT_sf"/>
</dbReference>
<dbReference type="SMART" id="SM00954">
    <property type="entry name" value="RelA_SpoT"/>
    <property type="match status" value="1"/>
</dbReference>
<organism evidence="2 3">
    <name type="scientific">Cecembia lonarensis (strain CCUG 58316 / KCTC 22772 / LW9)</name>
    <dbReference type="NCBI Taxonomy" id="1225176"/>
    <lineage>
        <taxon>Bacteria</taxon>
        <taxon>Pseudomonadati</taxon>
        <taxon>Bacteroidota</taxon>
        <taxon>Cytophagia</taxon>
        <taxon>Cytophagales</taxon>
        <taxon>Cyclobacteriaceae</taxon>
        <taxon>Cecembia</taxon>
    </lineage>
</organism>
<dbReference type="RefSeq" id="WP_009186289.1">
    <property type="nucleotide sequence ID" value="NZ_AMGM01000068.1"/>
</dbReference>
<keyword evidence="3" id="KW-1185">Reference proteome</keyword>
<dbReference type="SUPFAM" id="SSF81301">
    <property type="entry name" value="Nucleotidyltransferase"/>
    <property type="match status" value="1"/>
</dbReference>
<evidence type="ECO:0000313" key="3">
    <source>
        <dbReference type="Proteomes" id="UP000004478"/>
    </source>
</evidence>
<dbReference type="EMBL" id="AMGM01000068">
    <property type="protein sequence ID" value="EKB48134.1"/>
    <property type="molecule type" value="Genomic_DNA"/>
</dbReference>
<gene>
    <name evidence="2" type="ORF">B879_03271</name>
</gene>
<accession>K1LVH4</accession>
<dbReference type="OrthoDB" id="9801824at2"/>
<dbReference type="GO" id="GO:0015969">
    <property type="term" value="P:guanosine tetraphosphate metabolic process"/>
    <property type="evidence" value="ECO:0007669"/>
    <property type="project" value="InterPro"/>
</dbReference>
<protein>
    <submittedName>
        <fullName evidence="2">Protein containing region found in RelA / SpoT proteins</fullName>
    </submittedName>
</protein>
<dbReference type="CDD" id="cd05399">
    <property type="entry name" value="NT_Rel-Spo_like"/>
    <property type="match status" value="1"/>
</dbReference>
<dbReference type="AlphaFoldDB" id="K1LVH4"/>
<dbReference type="PANTHER" id="PTHR41773:SF1">
    <property type="entry name" value="RELA_SPOT DOMAIN-CONTAINING PROTEIN"/>
    <property type="match status" value="1"/>
</dbReference>
<sequence>MIDQSLELIERRLKTQLVQELSRTGLLFRLFSRVKEPTSIKEKFTRKTYSVDEKKMQDLVGFRVTTYFSDDLKIVIELCKKLFEVVDLEYDTPKAEEFKPLRKNMVCRMPEEQNGIYQELLRSSNDYELIDNTFEIQFRTTLSEGWHEVEHLMRYKCKPDWADLTDESRMLNGIYATLETNDQALKALFDDISYHHYKAKKWEAMMRNKLRLRFNLENLDGEIVSYLNENPQIGKEFFKLDRIKMINEYINSTLSFPTTFDNWMFFINYAFLKDKFILSKTPEFLMEDFEMALKVQVIE</sequence>
<name>K1LVH4_CECL9</name>
<dbReference type="Pfam" id="PF04607">
    <property type="entry name" value="RelA_SpoT"/>
    <property type="match status" value="1"/>
</dbReference>
<dbReference type="PANTHER" id="PTHR41773">
    <property type="entry name" value="GTP PYROPHOSPHATASE-RELATED"/>
    <property type="match status" value="1"/>
</dbReference>
<dbReference type="InterPro" id="IPR007685">
    <property type="entry name" value="RelA_SpoT"/>
</dbReference>
<feature type="domain" description="RelA/SpoT" evidence="1">
    <location>
        <begin position="32"/>
        <end position="161"/>
    </location>
</feature>
<comment type="caution">
    <text evidence="2">The sequence shown here is derived from an EMBL/GenBank/DDBJ whole genome shotgun (WGS) entry which is preliminary data.</text>
</comment>
<proteinExistence type="predicted"/>
<evidence type="ECO:0000259" key="1">
    <source>
        <dbReference type="SMART" id="SM00954"/>
    </source>
</evidence>
<dbReference type="Proteomes" id="UP000004478">
    <property type="component" value="Unassembled WGS sequence"/>
</dbReference>